<organism evidence="2 3">
    <name type="scientific">Aspergillus leporis</name>
    <dbReference type="NCBI Taxonomy" id="41062"/>
    <lineage>
        <taxon>Eukaryota</taxon>
        <taxon>Fungi</taxon>
        <taxon>Dikarya</taxon>
        <taxon>Ascomycota</taxon>
        <taxon>Pezizomycotina</taxon>
        <taxon>Eurotiomycetes</taxon>
        <taxon>Eurotiomycetidae</taxon>
        <taxon>Eurotiales</taxon>
        <taxon>Aspergillaceae</taxon>
        <taxon>Aspergillus</taxon>
        <taxon>Aspergillus subgen. Circumdati</taxon>
    </lineage>
</organism>
<dbReference type="OrthoDB" id="9834376at2759"/>
<dbReference type="EMBL" id="ML732162">
    <property type="protein sequence ID" value="KAB8077986.1"/>
    <property type="molecule type" value="Genomic_DNA"/>
</dbReference>
<accession>A0A5N5XBF1</accession>
<evidence type="ECO:0000313" key="2">
    <source>
        <dbReference type="EMBL" id="KAB8077986.1"/>
    </source>
</evidence>
<gene>
    <name evidence="2" type="ORF">BDV29DRAFT_24706</name>
</gene>
<evidence type="ECO:0008006" key="4">
    <source>
        <dbReference type="Google" id="ProtNLM"/>
    </source>
</evidence>
<evidence type="ECO:0000256" key="1">
    <source>
        <dbReference type="SAM" id="SignalP"/>
    </source>
</evidence>
<proteinExistence type="predicted"/>
<reference evidence="2 3" key="1">
    <citation type="submission" date="2019-04" db="EMBL/GenBank/DDBJ databases">
        <title>Friends and foes A comparative genomics study of 23 Aspergillus species from section Flavi.</title>
        <authorList>
            <consortium name="DOE Joint Genome Institute"/>
            <person name="Kjaerbolling I."/>
            <person name="Vesth T."/>
            <person name="Frisvad J.C."/>
            <person name="Nybo J.L."/>
            <person name="Theobald S."/>
            <person name="Kildgaard S."/>
            <person name="Isbrandt T."/>
            <person name="Kuo A."/>
            <person name="Sato A."/>
            <person name="Lyhne E.K."/>
            <person name="Kogle M.E."/>
            <person name="Wiebenga A."/>
            <person name="Kun R.S."/>
            <person name="Lubbers R.J."/>
            <person name="Makela M.R."/>
            <person name="Barry K."/>
            <person name="Chovatia M."/>
            <person name="Clum A."/>
            <person name="Daum C."/>
            <person name="Haridas S."/>
            <person name="He G."/>
            <person name="LaButti K."/>
            <person name="Lipzen A."/>
            <person name="Mondo S."/>
            <person name="Riley R."/>
            <person name="Salamov A."/>
            <person name="Simmons B.A."/>
            <person name="Magnuson J.K."/>
            <person name="Henrissat B."/>
            <person name="Mortensen U.H."/>
            <person name="Larsen T.O."/>
            <person name="Devries R.P."/>
            <person name="Grigoriev I.V."/>
            <person name="Machida M."/>
            <person name="Baker S.E."/>
            <person name="Andersen M.R."/>
        </authorList>
    </citation>
    <scope>NUCLEOTIDE SEQUENCE [LARGE SCALE GENOMIC DNA]</scope>
    <source>
        <strain evidence="2 3">CBS 151.66</strain>
    </source>
</reference>
<protein>
    <recommendedName>
        <fullName evidence="4">BED-type domain-containing protein</fullName>
    </recommendedName>
</protein>
<dbReference type="AlphaFoldDB" id="A0A5N5XBF1"/>
<feature type="chain" id="PRO_5024829381" description="BED-type domain-containing protein" evidence="1">
    <location>
        <begin position="20"/>
        <end position="95"/>
    </location>
</feature>
<feature type="signal peptide" evidence="1">
    <location>
        <begin position="1"/>
        <end position="19"/>
    </location>
</feature>
<sequence length="95" mass="11040">MPLWVFCAICLLRAWVTMKQSTCYLCEVLHSLNLSSRHILYHMCKRFSTRSNISDQTGRYPTPSMVFLDKSSLVLSLATNFLKSPKPRPRLCWLT</sequence>
<evidence type="ECO:0000313" key="3">
    <source>
        <dbReference type="Proteomes" id="UP000326565"/>
    </source>
</evidence>
<keyword evidence="1" id="KW-0732">Signal</keyword>
<name>A0A5N5XBF1_9EURO</name>
<dbReference type="Proteomes" id="UP000326565">
    <property type="component" value="Unassembled WGS sequence"/>
</dbReference>
<keyword evidence="3" id="KW-1185">Reference proteome</keyword>